<evidence type="ECO:0000313" key="3">
    <source>
        <dbReference type="Proteomes" id="UP000789508"/>
    </source>
</evidence>
<organism evidence="2 3">
    <name type="scientific">Ambispora leptoticha</name>
    <dbReference type="NCBI Taxonomy" id="144679"/>
    <lineage>
        <taxon>Eukaryota</taxon>
        <taxon>Fungi</taxon>
        <taxon>Fungi incertae sedis</taxon>
        <taxon>Mucoromycota</taxon>
        <taxon>Glomeromycotina</taxon>
        <taxon>Glomeromycetes</taxon>
        <taxon>Archaeosporales</taxon>
        <taxon>Ambisporaceae</taxon>
        <taxon>Ambispora</taxon>
    </lineage>
</organism>
<reference evidence="2" key="1">
    <citation type="submission" date="2021-06" db="EMBL/GenBank/DDBJ databases">
        <authorList>
            <person name="Kallberg Y."/>
            <person name="Tangrot J."/>
            <person name="Rosling A."/>
        </authorList>
    </citation>
    <scope>NUCLEOTIDE SEQUENCE</scope>
    <source>
        <strain evidence="2">FL130A</strain>
    </source>
</reference>
<name>A0A9N8V8H6_9GLOM</name>
<gene>
    <name evidence="2" type="ORF">ALEPTO_LOCUS398</name>
</gene>
<comment type="caution">
    <text evidence="2">The sequence shown here is derived from an EMBL/GenBank/DDBJ whole genome shotgun (WGS) entry which is preliminary data.</text>
</comment>
<accession>A0A9N8V8H6</accession>
<dbReference type="Proteomes" id="UP000789508">
    <property type="component" value="Unassembled WGS sequence"/>
</dbReference>
<keyword evidence="3" id="KW-1185">Reference proteome</keyword>
<dbReference type="OrthoDB" id="5531344at2759"/>
<proteinExistence type="predicted"/>
<evidence type="ECO:0000313" key="2">
    <source>
        <dbReference type="EMBL" id="CAG8442117.1"/>
    </source>
</evidence>
<dbReference type="EMBL" id="CAJVPS010000022">
    <property type="protein sequence ID" value="CAG8442117.1"/>
    <property type="molecule type" value="Genomic_DNA"/>
</dbReference>
<sequence length="390" mass="44158">MENHTRPLSNSFEKNGLPTIQEWHEILSEFLIKVGLLETNRALEAEMLVFPSAKRKQMPTHIDLLVQKLSICNSDIEVDRSSTSTLSKITGKRKIEYDDKPAKRIQKIDPLQVQIRATHSEIEQRIEAFMQQKKSEINDSNRSEFLRKSHDPNDNEAIPLNVYERIRVLEAKIMQLEIDHPPWAAIHFNQPNRQYPTPSVMTNVIRNEHNEILKQVSDTIQLKGRANSSLTRSIIQQLEQAKAKKMKQSENVSEKGQGLTSQHSSEHLNNIPTTPSPNNPEMTSPIITNGSRSIEISSINKNNIQETLPSVFSSMEITSTSNKQNNKSSIINEKESAIHQINSHTNNGFLETNNNELQTMSSSTINISIPITKAENSIMPNGSSHGNNYE</sequence>
<evidence type="ECO:0000256" key="1">
    <source>
        <dbReference type="SAM" id="MobiDB-lite"/>
    </source>
</evidence>
<feature type="region of interest" description="Disordered" evidence="1">
    <location>
        <begin position="245"/>
        <end position="281"/>
    </location>
</feature>
<dbReference type="AlphaFoldDB" id="A0A9N8V8H6"/>
<protein>
    <submittedName>
        <fullName evidence="2">8048_t:CDS:1</fullName>
    </submittedName>
</protein>